<dbReference type="SUPFAM" id="SSF81324">
    <property type="entry name" value="Voltage-gated potassium channels"/>
    <property type="match status" value="1"/>
</dbReference>
<protein>
    <submittedName>
        <fullName evidence="14">Protein sidekick-2-like</fullName>
    </submittedName>
</protein>
<feature type="domain" description="Fibronectin type-III" evidence="12">
    <location>
        <begin position="814"/>
        <end position="909"/>
    </location>
</feature>
<dbReference type="InParanoid" id="A0A6P8HSK3"/>
<dbReference type="SUPFAM" id="SSF49899">
    <property type="entry name" value="Concanavalin A-like lectins/glucanases"/>
    <property type="match status" value="1"/>
</dbReference>
<feature type="transmembrane region" description="Helical" evidence="11">
    <location>
        <begin position="1747"/>
        <end position="1765"/>
    </location>
</feature>
<feature type="compositionally biased region" description="Polar residues" evidence="10">
    <location>
        <begin position="1009"/>
        <end position="1018"/>
    </location>
</feature>
<keyword evidence="3" id="KW-0732">Signal</keyword>
<evidence type="ECO:0000256" key="11">
    <source>
        <dbReference type="SAM" id="Phobius"/>
    </source>
</evidence>
<evidence type="ECO:0000256" key="3">
    <source>
        <dbReference type="ARBA" id="ARBA00022729"/>
    </source>
</evidence>
<feature type="domain" description="Fibronectin type-III" evidence="12">
    <location>
        <begin position="1374"/>
        <end position="1469"/>
    </location>
</feature>
<dbReference type="GO" id="GO:0004896">
    <property type="term" value="F:cytokine receptor activity"/>
    <property type="evidence" value="ECO:0007669"/>
    <property type="project" value="TreeGrafter"/>
</dbReference>
<dbReference type="SUPFAM" id="SSF49265">
    <property type="entry name" value="Fibronectin type III"/>
    <property type="match status" value="6"/>
</dbReference>
<dbReference type="GeneID" id="116294679"/>
<dbReference type="SMART" id="SM00060">
    <property type="entry name" value="FN3"/>
    <property type="match status" value="10"/>
</dbReference>
<feature type="transmembrane region" description="Helical" evidence="11">
    <location>
        <begin position="1669"/>
        <end position="1686"/>
    </location>
</feature>
<dbReference type="KEGG" id="aten:116294679"/>
<dbReference type="Gene3D" id="1.10.287.70">
    <property type="match status" value="1"/>
</dbReference>
<dbReference type="RefSeq" id="XP_031558188.1">
    <property type="nucleotide sequence ID" value="XM_031702328.1"/>
</dbReference>
<keyword evidence="9" id="KW-0325">Glycoprotein</keyword>
<sequence>MRFGFYDLVIGITDKKCSNAPGDLYEALPGNQVFTGSNEFQPDDIEVLIVGDSLCDPPCLKGERCDEVLNKCVCDLGRRDYKLCLERRDLQDKRDKFCRVLKKSEYYARYDLKENISVGKRWRCYGKYALTDDRLRYNTTKLSMDYETRHDELMAIEAEFPKLIYDRIVEYLSIIYWPLDHPNDLKDLNNDQWSSNVYNGQPVRGVIDGALLLNGTGDAIKFPLSSTINDSCFFHPRGECPNGLAISLWIKYYFSPRNGGNQVFFSTSVDGQDRGFVIYQINSSFPHVAVSVIHSKNRCTKVVEVARGIWTHLAVVYHNRNNVDIPEVYINSTKNATVIWKGCEKQSYKSVSNDYFTIGQSDVGAPYASIDDIVIVLNAETYLNSLSNVYNYYKGGENLHLNASFVLTSESWNDNLLNRESDIYRRITTSLLKNISDANIKRTAKSQEIRFWKKEGESIVGFTGCNILIGFHGQGYSQMDDVVSYLEQATDIISDLNSSSNEVYLKGPQPVEVSIYGNSMKINIQWNPGDKNLTHGILQKYVLFYVNGEDPSDQGHVDVVQDELGDSTNYNMTVTKYFSRYVVSVRVDTLEGEGKVSKGVNITTGILAPLGTPQTVHSWNLSSVSIAVSWTDINKTYLRGPIAGYSIRINLADSSERAWESSKFQSILRNKSVIFEGLYKYTKYNVHVAGVAKENQFGPYIQGSVWTGEDAPEMAPSQLSAEAVDSTSIIVNWTEIQANKRNGIIIGYSVKWKEVNFDSEAGNISVPATPLSYTVTGLKIFTYYKVFVAGFTVIGIGPYKETVDVRTGEDIPDASPNITKAYNASSTSLFVMWQAIPEQNRNGILQGYVFEVCKEDGTFEKLFYHNSSSLEARITGLSKYQTYQIKIAGFTSKGRGNFSLPVIATTDEDVPESPPRNISKQKEESNAVTLAWQPPSSKQANGIILGYNITLKDLLRDKISYKRVNTSTHLRIDGLYPYTDYEITIRAFTRKGDGIVSEKIAIKTEPSGKYNSNAQSNPSRKKRAVPSGTMSTQLTGFQPFTQYGIQILAVTNVNGVPSPIYNVTTAEDAPSHPPLNLTAHNTSSTSIKATWNEIPQKHKNGIIIGYKIHYKASHTGNFIKTVINDTERHTELTGLEKYELYSIQILGFTVKGDGNLSEPVIVRTAEDVPDDGPAKVSSVNPTLTTLTIQWETMPVRLENGIIRGYEVVLFEMNGTTKANAVLNEGNNKLSTVISGLDVWTNYTVQVKAFTSVGPGPWSPRVRVTTDEQAPQDTPFNVTAHFLSSTSIRVSWQPIDPRLTKGVARGYRVYYRALDTPFTKQLLNHTVGLTETSADLTNLYKYVEYSIYVVAVTNKDGNASAVVVTRTNEDKPDRPPLTLIYTLPDPTSIWLGWDEVREGYKNGIILGYKMTYRDTTKSDPPTLKSFLPDQFSTTLRDLDSYIHYEITLLAFTIKGDGPPFTRVIRTDQNTPYMSPGNFTAENYTTTSSLPVLWQPIPPHGLPGILLGYRLYYTPVSTGEYDIEEGETKEIRIPADKTQFVLSGLDIYTKYRVEISGFTVKGDGPLSITFGDTCRCQKRLSSSWLHFPPYVIASDNDSVPAGIIPSIAQEMVLHCCHHCKEYGKSYLDMKLNGYNMPAQEKHLEALKIHIDGMTDIIFPVAGYRTQEVYKVPYGFIGLVGTPGVAFVLSTTSTDGLMVGEIAASIWKNWTLVLLSLLFAFITGCLIWFLENRKNEEHFPKPFSKGSMEGFWFTFISMTTVGYGDRCPLSVAGRIVAITWTLFGVVLISMIVGNIAASLTTVAVNEGGSLYGMKAGALKNSFEYRFGIRRSAKMNKEREYDSYDEIYDDLVNQRIKGALLDSFAVGSRRDLFEKPFIRIKSIYDLNLASGIVTARNSTKLNRCLRRFTRSNAKEISDTIKDNARAVE</sequence>
<comment type="subcellular location">
    <subcellularLocation>
        <location evidence="1">Membrane</location>
    </subcellularLocation>
</comment>
<dbReference type="InterPro" id="IPR013099">
    <property type="entry name" value="K_chnl_dom"/>
</dbReference>
<feature type="transmembrane region" description="Helical" evidence="11">
    <location>
        <begin position="1707"/>
        <end position="1727"/>
    </location>
</feature>
<dbReference type="GO" id="GO:0019955">
    <property type="term" value="F:cytokine binding"/>
    <property type="evidence" value="ECO:0007669"/>
    <property type="project" value="TreeGrafter"/>
</dbReference>
<feature type="non-terminal residue" evidence="14">
    <location>
        <position position="1924"/>
    </location>
</feature>
<dbReference type="InterPro" id="IPR036116">
    <property type="entry name" value="FN3_sf"/>
</dbReference>
<dbReference type="OrthoDB" id="5967789at2759"/>
<feature type="region of interest" description="Disordered" evidence="10">
    <location>
        <begin position="1007"/>
        <end position="1029"/>
    </location>
</feature>
<keyword evidence="7" id="KW-1015">Disulfide bond</keyword>
<evidence type="ECO:0000256" key="9">
    <source>
        <dbReference type="ARBA" id="ARBA00023180"/>
    </source>
</evidence>
<dbReference type="FunFam" id="2.60.40.10:FF:000028">
    <property type="entry name" value="Neuronal cell adhesion molecule"/>
    <property type="match status" value="5"/>
</dbReference>
<evidence type="ECO:0000256" key="10">
    <source>
        <dbReference type="SAM" id="MobiDB-lite"/>
    </source>
</evidence>
<dbReference type="CDD" id="cd00063">
    <property type="entry name" value="FN3"/>
    <property type="match status" value="10"/>
</dbReference>
<feature type="transmembrane region" description="Helical" evidence="11">
    <location>
        <begin position="1772"/>
        <end position="1794"/>
    </location>
</feature>
<feature type="region of interest" description="Disordered" evidence="10">
    <location>
        <begin position="906"/>
        <end position="925"/>
    </location>
</feature>
<dbReference type="Gene3D" id="2.60.40.10">
    <property type="entry name" value="Immunoglobulins"/>
    <property type="match status" value="11"/>
</dbReference>
<keyword evidence="2 11" id="KW-0812">Transmembrane</keyword>
<evidence type="ECO:0000256" key="4">
    <source>
        <dbReference type="ARBA" id="ARBA00022737"/>
    </source>
</evidence>
<feature type="domain" description="Fibronectin type-III" evidence="12">
    <location>
        <begin position="715"/>
        <end position="810"/>
    </location>
</feature>
<dbReference type="Proteomes" id="UP000515163">
    <property type="component" value="Unplaced"/>
</dbReference>
<evidence type="ECO:0000259" key="12">
    <source>
        <dbReference type="PROSITE" id="PS50853"/>
    </source>
</evidence>
<keyword evidence="6 11" id="KW-0472">Membrane</keyword>
<proteinExistence type="predicted"/>
<feature type="domain" description="Fibronectin type-III" evidence="12">
    <location>
        <begin position="1273"/>
        <end position="1369"/>
    </location>
</feature>
<dbReference type="Pfam" id="PF07885">
    <property type="entry name" value="Ion_trans_2"/>
    <property type="match status" value="1"/>
</dbReference>
<keyword evidence="13" id="KW-1185">Reference proteome</keyword>
<keyword evidence="5 11" id="KW-1133">Transmembrane helix</keyword>
<feature type="domain" description="Fibronectin type-III" evidence="12">
    <location>
        <begin position="1473"/>
        <end position="1577"/>
    </location>
</feature>
<dbReference type="GO" id="GO:0043235">
    <property type="term" value="C:receptor complex"/>
    <property type="evidence" value="ECO:0007669"/>
    <property type="project" value="TreeGrafter"/>
</dbReference>
<dbReference type="PANTHER" id="PTHR23036">
    <property type="entry name" value="CYTOKINE RECEPTOR"/>
    <property type="match status" value="1"/>
</dbReference>
<evidence type="ECO:0000313" key="13">
    <source>
        <dbReference type="Proteomes" id="UP000515163"/>
    </source>
</evidence>
<dbReference type="InterPro" id="IPR003961">
    <property type="entry name" value="FN3_dom"/>
</dbReference>
<evidence type="ECO:0000256" key="7">
    <source>
        <dbReference type="ARBA" id="ARBA00023157"/>
    </source>
</evidence>
<dbReference type="GO" id="GO:0009897">
    <property type="term" value="C:external side of plasma membrane"/>
    <property type="evidence" value="ECO:0007669"/>
    <property type="project" value="TreeGrafter"/>
</dbReference>
<feature type="domain" description="Fibronectin type-III" evidence="12">
    <location>
        <begin position="507"/>
        <end position="607"/>
    </location>
</feature>
<feature type="domain" description="Fibronectin type-III" evidence="12">
    <location>
        <begin position="914"/>
        <end position="1007"/>
    </location>
</feature>
<keyword evidence="8" id="KW-0675">Receptor</keyword>
<evidence type="ECO:0000256" key="2">
    <source>
        <dbReference type="ARBA" id="ARBA00022692"/>
    </source>
</evidence>
<feature type="domain" description="Fibronectin type-III" evidence="12">
    <location>
        <begin position="1073"/>
        <end position="1167"/>
    </location>
</feature>
<feature type="domain" description="Fibronectin type-III" evidence="12">
    <location>
        <begin position="1172"/>
        <end position="1268"/>
    </location>
</feature>
<dbReference type="GO" id="GO:0015276">
    <property type="term" value="F:ligand-gated monoatomic ion channel activity"/>
    <property type="evidence" value="ECO:0007669"/>
    <property type="project" value="InterPro"/>
</dbReference>
<feature type="domain" description="Fibronectin type-III" evidence="12">
    <location>
        <begin position="612"/>
        <end position="711"/>
    </location>
</feature>
<dbReference type="Gene3D" id="2.60.120.200">
    <property type="match status" value="1"/>
</dbReference>
<evidence type="ECO:0000256" key="6">
    <source>
        <dbReference type="ARBA" id="ARBA00023136"/>
    </source>
</evidence>
<gene>
    <name evidence="14" type="primary">LOC116294679</name>
</gene>
<dbReference type="InterPro" id="IPR013783">
    <property type="entry name" value="Ig-like_fold"/>
</dbReference>
<dbReference type="Pfam" id="PF00041">
    <property type="entry name" value="fn3"/>
    <property type="match status" value="9"/>
</dbReference>
<dbReference type="PROSITE" id="PS50853">
    <property type="entry name" value="FN3"/>
    <property type="match status" value="10"/>
</dbReference>
<dbReference type="InterPro" id="IPR013320">
    <property type="entry name" value="ConA-like_dom_sf"/>
</dbReference>
<name>A0A6P8HSK3_ACTTE</name>
<evidence type="ECO:0000256" key="5">
    <source>
        <dbReference type="ARBA" id="ARBA00022989"/>
    </source>
</evidence>
<accession>A0A6P8HSK3</accession>
<dbReference type="InterPro" id="IPR050379">
    <property type="entry name" value="Type-I_Cytokine_Rcpt"/>
</dbReference>
<keyword evidence="4" id="KW-0677">Repeat</keyword>
<dbReference type="PANTHER" id="PTHR23036:SF151">
    <property type="entry name" value="FIBRONECTIN TYPE-III DOMAIN-CONTAINING PROTEIN"/>
    <property type="match status" value="1"/>
</dbReference>
<evidence type="ECO:0000313" key="14">
    <source>
        <dbReference type="RefSeq" id="XP_031558188.1"/>
    </source>
</evidence>
<evidence type="ECO:0000256" key="8">
    <source>
        <dbReference type="ARBA" id="ARBA00023170"/>
    </source>
</evidence>
<reference evidence="14" key="1">
    <citation type="submission" date="2025-08" db="UniProtKB">
        <authorList>
            <consortium name="RefSeq"/>
        </authorList>
    </citation>
    <scope>IDENTIFICATION</scope>
    <source>
        <tissue evidence="14">Tentacle</tissue>
    </source>
</reference>
<organism evidence="13 14">
    <name type="scientific">Actinia tenebrosa</name>
    <name type="common">Australian red waratah sea anemone</name>
    <dbReference type="NCBI Taxonomy" id="6105"/>
    <lineage>
        <taxon>Eukaryota</taxon>
        <taxon>Metazoa</taxon>
        <taxon>Cnidaria</taxon>
        <taxon>Anthozoa</taxon>
        <taxon>Hexacorallia</taxon>
        <taxon>Actiniaria</taxon>
        <taxon>Actiniidae</taxon>
        <taxon>Actinia</taxon>
    </lineage>
</organism>
<dbReference type="FunFam" id="2.60.40.10:FF:000093">
    <property type="entry name" value="Down syndrome cell adhesion molecule, isoform B"/>
    <property type="match status" value="1"/>
</dbReference>
<evidence type="ECO:0000256" key="1">
    <source>
        <dbReference type="ARBA" id="ARBA00004370"/>
    </source>
</evidence>